<dbReference type="SUPFAM" id="SSF52080">
    <property type="entry name" value="Ribosomal proteins L15p and L18e"/>
    <property type="match status" value="1"/>
</dbReference>
<dbReference type="PANTHER" id="PTHR12934">
    <property type="entry name" value="50S RIBOSOMAL PROTEIN L15"/>
    <property type="match status" value="1"/>
</dbReference>
<sequence length="440" mass="51748">MERDNQSEHEKNELKNFFGTMLDGSFKIGRANTMFKELKEEKKLVDLKYKRLISKKLKLRREQLKKIEEEINNGTYKSPYNEEQREFLQNVIKEMEQAIEPINKEIEQIEKNRFLVFDEKNDLLVKLREQIEKKIDEVNMKYQEQAIKLGIKKIMDDYYEKTKTPLVWDLTQMDWPKAIYPLFNNMKLKADIYWESTVVGGNREKNEYFFSPFNLPSLGEKKKRRKGRGVGSKRGGSCGRGMKGQKSRSGGSIPIGFEGGQTPLYRKLPKFVAAPLGPGHRFNRYDYELISLNLINLAYSRSGGKKYLEVDWNVIDKMGLRIGKYKRKHPIKVVGCNLKKFKMKNGYDFEFFAKNVIVKAHAFTVKAAREIIKLGGKCLLLKKNTQDIVYQEYNPDDENLNRIPRRIVFSGKPSKYERKLYWLKKVKLEKEQEMQQGNEK</sequence>
<dbReference type="AlphaFoldDB" id="A0A024VKF1"/>
<evidence type="ECO:0000256" key="2">
    <source>
        <dbReference type="ARBA" id="ARBA00022980"/>
    </source>
</evidence>
<dbReference type="GO" id="GO:0005762">
    <property type="term" value="C:mitochondrial large ribosomal subunit"/>
    <property type="evidence" value="ECO:0007669"/>
    <property type="project" value="TreeGrafter"/>
</dbReference>
<gene>
    <name evidence="6" type="ORF">PFFCH_03902</name>
</gene>
<evidence type="ECO:0000256" key="4">
    <source>
        <dbReference type="SAM" id="Coils"/>
    </source>
</evidence>
<dbReference type="Gene3D" id="3.100.10.10">
    <property type="match status" value="1"/>
</dbReference>
<protein>
    <submittedName>
        <fullName evidence="6">Ribosomal protein L15</fullName>
    </submittedName>
</protein>
<dbReference type="Proteomes" id="UP000030656">
    <property type="component" value="Unassembled WGS sequence"/>
</dbReference>
<feature type="compositionally biased region" description="Gly residues" evidence="5">
    <location>
        <begin position="229"/>
        <end position="242"/>
    </location>
</feature>
<dbReference type="InterPro" id="IPR005749">
    <property type="entry name" value="Ribosomal_uL15_bac-type"/>
</dbReference>
<dbReference type="HAMAP" id="MF_01341">
    <property type="entry name" value="Ribosomal_uL15"/>
    <property type="match status" value="1"/>
</dbReference>
<evidence type="ECO:0000256" key="5">
    <source>
        <dbReference type="SAM" id="MobiDB-lite"/>
    </source>
</evidence>
<keyword evidence="3" id="KW-0687">Ribonucleoprotein</keyword>
<dbReference type="OrthoDB" id="361383at2759"/>
<reference evidence="6 7" key="1">
    <citation type="submission" date="2013-02" db="EMBL/GenBank/DDBJ databases">
        <title>The Genome Annotation of Plasmodium falciparum FCH/4.</title>
        <authorList>
            <consortium name="The Broad Institute Genome Sequencing Platform"/>
            <consortium name="The Broad Institute Genome Sequencing Center for Infectious Disease"/>
            <person name="Neafsey D."/>
            <person name="Hoffman S."/>
            <person name="Volkman S."/>
            <person name="Rosenthal P."/>
            <person name="Walker B."/>
            <person name="Young S.K."/>
            <person name="Zeng Q."/>
            <person name="Gargeya S."/>
            <person name="Fitzgerald M."/>
            <person name="Haas B."/>
            <person name="Abouelleil A."/>
            <person name="Allen A.W."/>
            <person name="Alvarado L."/>
            <person name="Arachchi H.M."/>
            <person name="Berlin A.M."/>
            <person name="Chapman S.B."/>
            <person name="Gainer-Dewar J."/>
            <person name="Goldberg J."/>
            <person name="Griggs A."/>
            <person name="Gujja S."/>
            <person name="Hansen M."/>
            <person name="Howarth C."/>
            <person name="Imamovic A."/>
            <person name="Ireland A."/>
            <person name="Larimer J."/>
            <person name="McCowan C."/>
            <person name="Murphy C."/>
            <person name="Pearson M."/>
            <person name="Poon T.W."/>
            <person name="Priest M."/>
            <person name="Roberts A."/>
            <person name="Saif S."/>
            <person name="Shea T."/>
            <person name="Sisk P."/>
            <person name="Sykes S."/>
            <person name="Wortman J."/>
            <person name="Nusbaum C."/>
            <person name="Birren B."/>
        </authorList>
    </citation>
    <scope>NUCLEOTIDE SEQUENCE [LARGE SCALE GENOMIC DNA]</scope>
    <source>
        <strain evidence="6 7">FCH/4</strain>
    </source>
</reference>
<dbReference type="GO" id="GO:0006412">
    <property type="term" value="P:translation"/>
    <property type="evidence" value="ECO:0007669"/>
    <property type="project" value="InterPro"/>
</dbReference>
<evidence type="ECO:0000313" key="6">
    <source>
        <dbReference type="EMBL" id="ETW28773.1"/>
    </source>
</evidence>
<dbReference type="InterPro" id="IPR036227">
    <property type="entry name" value="Ribosomal_uL15/eL18_sf"/>
</dbReference>
<evidence type="ECO:0000256" key="3">
    <source>
        <dbReference type="ARBA" id="ARBA00023274"/>
    </source>
</evidence>
<dbReference type="EMBL" id="KI928022">
    <property type="protein sequence ID" value="ETW28773.1"/>
    <property type="molecule type" value="Genomic_DNA"/>
</dbReference>
<accession>A0A024VKF1</accession>
<comment type="similarity">
    <text evidence="1">Belongs to the universal ribosomal protein uL15 family.</text>
</comment>
<dbReference type="InterPro" id="IPR030878">
    <property type="entry name" value="Ribosomal_uL15"/>
</dbReference>
<feature type="region of interest" description="Disordered" evidence="5">
    <location>
        <begin position="219"/>
        <end position="253"/>
    </location>
</feature>
<proteinExistence type="inferred from homology"/>
<name>A0A024VKF1_PLAFA</name>
<evidence type="ECO:0000256" key="1">
    <source>
        <dbReference type="ARBA" id="ARBA00007320"/>
    </source>
</evidence>
<dbReference type="PANTHER" id="PTHR12934:SF11">
    <property type="entry name" value="LARGE RIBOSOMAL SUBUNIT PROTEIN UL15M"/>
    <property type="match status" value="1"/>
</dbReference>
<dbReference type="GO" id="GO:0003735">
    <property type="term" value="F:structural constituent of ribosome"/>
    <property type="evidence" value="ECO:0007669"/>
    <property type="project" value="InterPro"/>
</dbReference>
<keyword evidence="2 6" id="KW-0689">Ribosomal protein</keyword>
<keyword evidence="4" id="KW-0175">Coiled coil</keyword>
<organism evidence="6 7">
    <name type="scientific">Plasmodium falciparum FCH/4</name>
    <dbReference type="NCBI Taxonomy" id="1036724"/>
    <lineage>
        <taxon>Eukaryota</taxon>
        <taxon>Sar</taxon>
        <taxon>Alveolata</taxon>
        <taxon>Apicomplexa</taxon>
        <taxon>Aconoidasida</taxon>
        <taxon>Haemosporida</taxon>
        <taxon>Plasmodiidae</taxon>
        <taxon>Plasmodium</taxon>
        <taxon>Plasmodium (Laverania)</taxon>
    </lineage>
</organism>
<reference evidence="6 7" key="2">
    <citation type="submission" date="2013-02" db="EMBL/GenBank/DDBJ databases">
        <title>The Genome Sequence of Plasmodium falciparum FCH/4.</title>
        <authorList>
            <consortium name="The Broad Institute Genome Sequencing Platform"/>
            <consortium name="The Broad Institute Genome Sequencing Center for Infectious Disease"/>
            <person name="Neafsey D."/>
            <person name="Cheeseman I."/>
            <person name="Volkman S."/>
            <person name="Adams J."/>
            <person name="Walker B."/>
            <person name="Young S.K."/>
            <person name="Zeng Q."/>
            <person name="Gargeya S."/>
            <person name="Fitzgerald M."/>
            <person name="Haas B."/>
            <person name="Abouelleil A."/>
            <person name="Alvarado L."/>
            <person name="Arachchi H.M."/>
            <person name="Berlin A.M."/>
            <person name="Chapman S.B."/>
            <person name="Dewar J."/>
            <person name="Goldberg J."/>
            <person name="Griggs A."/>
            <person name="Gujja S."/>
            <person name="Hansen M."/>
            <person name="Howarth C."/>
            <person name="Imamovic A."/>
            <person name="Larimer J."/>
            <person name="McCowan C."/>
            <person name="Murphy C."/>
            <person name="Neiman D."/>
            <person name="Pearson M."/>
            <person name="Priest M."/>
            <person name="Roberts A."/>
            <person name="Saif S."/>
            <person name="Shea T."/>
            <person name="Sisk P."/>
            <person name="Sykes S."/>
            <person name="Wortman J."/>
            <person name="Nusbaum C."/>
            <person name="Birren B."/>
        </authorList>
    </citation>
    <scope>NUCLEOTIDE SEQUENCE [LARGE SCALE GENOMIC DNA]</scope>
    <source>
        <strain evidence="6 7">FCH/4</strain>
    </source>
</reference>
<feature type="coiled-coil region" evidence="4">
    <location>
        <begin position="50"/>
        <end position="148"/>
    </location>
</feature>
<evidence type="ECO:0000313" key="7">
    <source>
        <dbReference type="Proteomes" id="UP000030656"/>
    </source>
</evidence>